<organism evidence="9 10">
    <name type="scientific">Polaribacter haliotis</name>
    <dbReference type="NCBI Taxonomy" id="1888915"/>
    <lineage>
        <taxon>Bacteria</taxon>
        <taxon>Pseudomonadati</taxon>
        <taxon>Bacteroidota</taxon>
        <taxon>Flavobacteriia</taxon>
        <taxon>Flavobacteriales</taxon>
        <taxon>Flavobacteriaceae</taxon>
    </lineage>
</organism>
<dbReference type="GO" id="GO:0005886">
    <property type="term" value="C:plasma membrane"/>
    <property type="evidence" value="ECO:0007669"/>
    <property type="project" value="UniProtKB-SubCell"/>
</dbReference>
<reference evidence="9 10" key="1">
    <citation type="journal article" date="2016" name="Int. J. Syst. Evol. Microbiol.">
        <title>Polaribacter haliotis sp. nov., isolated from the gut of abalone Haliotis discus hannai.</title>
        <authorList>
            <person name="Kim Y.O."/>
            <person name="Park I.S."/>
            <person name="Park S."/>
            <person name="Nam B.H."/>
            <person name="Park J.M."/>
            <person name="Kim D.G."/>
            <person name="Yoon J.H."/>
        </authorList>
    </citation>
    <scope>NUCLEOTIDE SEQUENCE [LARGE SCALE GENOMIC DNA]</scope>
    <source>
        <strain evidence="9 10">KCTC 52418</strain>
    </source>
</reference>
<dbReference type="InterPro" id="IPR004299">
    <property type="entry name" value="MBOAT_fam"/>
</dbReference>
<feature type="transmembrane region" description="Helical" evidence="8">
    <location>
        <begin position="110"/>
        <end position="132"/>
    </location>
</feature>
<keyword evidence="5 8" id="KW-1133">Transmembrane helix</keyword>
<feature type="transmembrane region" description="Helical" evidence="8">
    <location>
        <begin position="445"/>
        <end position="462"/>
    </location>
</feature>
<evidence type="ECO:0000256" key="4">
    <source>
        <dbReference type="ARBA" id="ARBA00022692"/>
    </source>
</evidence>
<keyword evidence="6 7" id="KW-0472">Membrane</keyword>
<comment type="similarity">
    <text evidence="2 7">Belongs to the membrane-bound acyltransferase family.</text>
</comment>
<keyword evidence="4 8" id="KW-0812">Transmembrane</keyword>
<dbReference type="Pfam" id="PF03062">
    <property type="entry name" value="MBOAT"/>
    <property type="match status" value="1"/>
</dbReference>
<keyword evidence="10" id="KW-1185">Reference proteome</keyword>
<dbReference type="OrthoDB" id="9805788at2"/>
<evidence type="ECO:0000313" key="10">
    <source>
        <dbReference type="Proteomes" id="UP000516764"/>
    </source>
</evidence>
<dbReference type="PANTHER" id="PTHR13285">
    <property type="entry name" value="ACYLTRANSFERASE"/>
    <property type="match status" value="1"/>
</dbReference>
<dbReference type="PIRSF" id="PIRSF500217">
    <property type="entry name" value="AlgI"/>
    <property type="match status" value="1"/>
</dbReference>
<evidence type="ECO:0000256" key="3">
    <source>
        <dbReference type="ARBA" id="ARBA00022475"/>
    </source>
</evidence>
<keyword evidence="3 7" id="KW-1003">Cell membrane</keyword>
<name>A0A7L8AHM5_9FLAO</name>
<evidence type="ECO:0000256" key="8">
    <source>
        <dbReference type="SAM" id="Phobius"/>
    </source>
</evidence>
<feature type="transmembrane region" description="Helical" evidence="8">
    <location>
        <begin position="78"/>
        <end position="98"/>
    </location>
</feature>
<feature type="transmembrane region" description="Helical" evidence="8">
    <location>
        <begin position="309"/>
        <end position="325"/>
    </location>
</feature>
<dbReference type="KEGG" id="phal:H9I45_03430"/>
<dbReference type="RefSeq" id="WP_088353336.1">
    <property type="nucleotide sequence ID" value="NZ_CP061813.1"/>
</dbReference>
<proteinExistence type="inferred from homology"/>
<comment type="subcellular location">
    <subcellularLocation>
        <location evidence="1">Cell membrane</location>
        <topology evidence="1">Multi-pass membrane protein</topology>
    </subcellularLocation>
</comment>
<dbReference type="PANTHER" id="PTHR13285:SF18">
    <property type="entry name" value="PROTEIN-CYSTEINE N-PALMITOYLTRANSFERASE RASP"/>
    <property type="match status" value="1"/>
</dbReference>
<evidence type="ECO:0000256" key="1">
    <source>
        <dbReference type="ARBA" id="ARBA00004651"/>
    </source>
</evidence>
<feature type="transmembrane region" description="Helical" evidence="8">
    <location>
        <begin position="370"/>
        <end position="387"/>
    </location>
</feature>
<evidence type="ECO:0000256" key="7">
    <source>
        <dbReference type="PIRNR" id="PIRNR016636"/>
    </source>
</evidence>
<dbReference type="AlphaFoldDB" id="A0A7L8AHM5"/>
<dbReference type="InterPro" id="IPR028362">
    <property type="entry name" value="AlgI"/>
</dbReference>
<keyword evidence="7" id="KW-0808">Transferase</keyword>
<evidence type="ECO:0000313" key="9">
    <source>
        <dbReference type="EMBL" id="QOD61515.1"/>
    </source>
</evidence>
<sequence>MLFNSIEFLIFLPIVFLLYWFVFKKLSIQNVLILIASYVFYGWWDWRFLSLIILSTVVDYSLGLQLKNTTEKKQRKRLLIVSLVFNLGLLGFFKYYNFFIDNWIQAWESIGVTMHASSLNIILPVGISFYTFQTLSYTIDVYREKLEPTKNFIAFASFVAFFPQLVAGPIERATNLLPQFYKNREFNYDFAVSGMKLILWGLVKKVVIADSCAVLVNRIFENYQDESGLALCMGAIYFAFQIYCDFSGYSDIAIGTSRLFGFKLMRNFNYPYFSRDIAEFWRRWHISLSTWFRDYLYIPLGGSRGSLKIKIRNVFIIFLVSGFWHGANWTFIIWGGLNALFFLPLLIGGKNRTNLDEVAETSILPSFKEILQILGTFTITTFAWIFFRATSLTQAVEYIQNIFNFNNFIPDIIRHKKVLPFLLLFVIMEWFSRRQEYAIVLDKKYRIVFYMLFAFMILYYASVDEKSSFIYFQF</sequence>
<dbReference type="Proteomes" id="UP000516764">
    <property type="component" value="Chromosome"/>
</dbReference>
<dbReference type="GO" id="GO:0016746">
    <property type="term" value="F:acyltransferase activity"/>
    <property type="evidence" value="ECO:0007669"/>
    <property type="project" value="UniProtKB-KW"/>
</dbReference>
<dbReference type="PIRSF" id="PIRSF016636">
    <property type="entry name" value="AlgI_DltB"/>
    <property type="match status" value="1"/>
</dbReference>
<feature type="transmembrane region" description="Helical" evidence="8">
    <location>
        <begin position="50"/>
        <end position="66"/>
    </location>
</feature>
<evidence type="ECO:0000256" key="6">
    <source>
        <dbReference type="ARBA" id="ARBA00023136"/>
    </source>
</evidence>
<accession>A0A7L8AHM5</accession>
<evidence type="ECO:0000256" key="5">
    <source>
        <dbReference type="ARBA" id="ARBA00022989"/>
    </source>
</evidence>
<dbReference type="GO" id="GO:0042121">
    <property type="term" value="P:alginic acid biosynthetic process"/>
    <property type="evidence" value="ECO:0007669"/>
    <property type="project" value="InterPro"/>
</dbReference>
<evidence type="ECO:0000256" key="2">
    <source>
        <dbReference type="ARBA" id="ARBA00010323"/>
    </source>
</evidence>
<keyword evidence="7" id="KW-0012">Acyltransferase</keyword>
<dbReference type="EMBL" id="CP061813">
    <property type="protein sequence ID" value="QOD61515.1"/>
    <property type="molecule type" value="Genomic_DNA"/>
</dbReference>
<protein>
    <submittedName>
        <fullName evidence="9">MBOAT family protein</fullName>
    </submittedName>
</protein>
<feature type="transmembrane region" description="Helical" evidence="8">
    <location>
        <begin position="6"/>
        <end position="23"/>
    </location>
</feature>
<dbReference type="InterPro" id="IPR024194">
    <property type="entry name" value="Ac/AlaTfrase_AlgI/DltB"/>
</dbReference>
<dbReference type="InterPro" id="IPR051085">
    <property type="entry name" value="MB_O-acyltransferase"/>
</dbReference>
<gene>
    <name evidence="9" type="ORF">H9I45_03430</name>
</gene>